<organism evidence="1 2">
    <name type="scientific">Thauera sedimentorum</name>
    <dbReference type="NCBI Taxonomy" id="2767595"/>
    <lineage>
        <taxon>Bacteria</taxon>
        <taxon>Pseudomonadati</taxon>
        <taxon>Pseudomonadota</taxon>
        <taxon>Betaproteobacteria</taxon>
        <taxon>Rhodocyclales</taxon>
        <taxon>Zoogloeaceae</taxon>
        <taxon>Thauera</taxon>
    </lineage>
</organism>
<evidence type="ECO:0000313" key="1">
    <source>
        <dbReference type="EMBL" id="MBD8504586.1"/>
    </source>
</evidence>
<name>A0ABR9BE02_9RHOO</name>
<dbReference type="Proteomes" id="UP000603602">
    <property type="component" value="Unassembled WGS sequence"/>
</dbReference>
<proteinExistence type="predicted"/>
<protein>
    <submittedName>
        <fullName evidence="1">Cysteine-rich CWC family protein</fullName>
    </submittedName>
</protein>
<keyword evidence="2" id="KW-1185">Reference proteome</keyword>
<gene>
    <name evidence="1" type="ORF">IFO67_16975</name>
</gene>
<dbReference type="EMBL" id="JACYTO010000002">
    <property type="protein sequence ID" value="MBD8504586.1"/>
    <property type="molecule type" value="Genomic_DNA"/>
</dbReference>
<dbReference type="InterPro" id="IPR032720">
    <property type="entry name" value="Cys_rich_CWC"/>
</dbReference>
<sequence length="81" mass="8164">MTTTGRLPDSGSTNTCPRCGAAFTCGMEAGLPECWCASMPAGFAVPAADAGAGCYCPTCLQELLSQAAANRSAGADEGRRE</sequence>
<accession>A0ABR9BE02</accession>
<dbReference type="Pfam" id="PF14375">
    <property type="entry name" value="Cys_rich_CWC"/>
    <property type="match status" value="1"/>
</dbReference>
<comment type="caution">
    <text evidence="1">The sequence shown here is derived from an EMBL/GenBank/DDBJ whole genome shotgun (WGS) entry which is preliminary data.</text>
</comment>
<reference evidence="2" key="1">
    <citation type="submission" date="2023-07" db="EMBL/GenBank/DDBJ databases">
        <title>Thauera sp. CAU 1555 isolated from sand of Yaerae Beach.</title>
        <authorList>
            <person name="Kim W."/>
        </authorList>
    </citation>
    <scope>NUCLEOTIDE SEQUENCE [LARGE SCALE GENOMIC DNA]</scope>
    <source>
        <strain evidence="2">CAU 1555</strain>
    </source>
</reference>
<dbReference type="RefSeq" id="WP_187719315.1">
    <property type="nucleotide sequence ID" value="NZ_JACTAH010000002.1"/>
</dbReference>
<evidence type="ECO:0000313" key="2">
    <source>
        <dbReference type="Proteomes" id="UP000603602"/>
    </source>
</evidence>